<accession>A0A345P899</accession>
<dbReference type="GO" id="GO:0046047">
    <property type="term" value="P:TTP catabolic process"/>
    <property type="evidence" value="ECO:0007669"/>
    <property type="project" value="TreeGrafter"/>
</dbReference>
<dbReference type="EMBL" id="CP031222">
    <property type="protein sequence ID" value="AXI03508.1"/>
    <property type="molecule type" value="Genomic_DNA"/>
</dbReference>
<dbReference type="SUPFAM" id="SSF101386">
    <property type="entry name" value="all-alpha NTP pyrophosphatases"/>
    <property type="match status" value="2"/>
</dbReference>
<evidence type="ECO:0000259" key="1">
    <source>
        <dbReference type="Pfam" id="PF03819"/>
    </source>
</evidence>
<dbReference type="InterPro" id="IPR048015">
    <property type="entry name" value="NTP-PPase_MazG-like_N"/>
</dbReference>
<dbReference type="OrthoDB" id="9808939at2"/>
<dbReference type="PANTHER" id="PTHR30522:SF0">
    <property type="entry name" value="NUCLEOSIDE TRIPHOSPHATE PYROPHOSPHOHYDROLASE"/>
    <property type="match status" value="1"/>
</dbReference>
<dbReference type="Pfam" id="PF03819">
    <property type="entry name" value="MazG"/>
    <property type="match status" value="2"/>
</dbReference>
<proteinExistence type="predicted"/>
<dbReference type="GO" id="GO:0046076">
    <property type="term" value="P:dTTP catabolic process"/>
    <property type="evidence" value="ECO:0007669"/>
    <property type="project" value="TreeGrafter"/>
</dbReference>
<dbReference type="GO" id="GO:0047429">
    <property type="term" value="F:nucleoside triphosphate diphosphatase activity"/>
    <property type="evidence" value="ECO:0007669"/>
    <property type="project" value="InterPro"/>
</dbReference>
<sequence>MISEPSTHSQQKNVSEPLLELLAVMSRLRAECPWDQAQTPASLTRYAIEEAYEVEAAIQTGNIDHIRDELGDLLLQVVFQAQMHAEQGHFNFFDIAQTLSQKLIRRHPHVYGDDVAAQASDVSVLWEQVKQRERAAKGEQTSILNDVKHGSPLIQAQSLQKLAAKVGFDWPDVQGARDKLSEEIAELDEAIAAKDLTKIEDELGDSFFALVNVARKSGIQSESALLGTIAKFRRRFSFVEKQLKTHGISLEEADLATMDQLWDEAKRLERLPTQSTLDREQQ</sequence>
<keyword evidence="3" id="KW-1185">Reference proteome</keyword>
<dbReference type="GO" id="GO:0046081">
    <property type="term" value="P:dUTP catabolic process"/>
    <property type="evidence" value="ECO:0007669"/>
    <property type="project" value="TreeGrafter"/>
</dbReference>
<dbReference type="CDD" id="cd11528">
    <property type="entry name" value="NTP-PPase_MazG_Nterm"/>
    <property type="match status" value="1"/>
</dbReference>
<evidence type="ECO:0000313" key="3">
    <source>
        <dbReference type="Proteomes" id="UP000253940"/>
    </source>
</evidence>
<reference evidence="2 3" key="1">
    <citation type="submission" date="2018-07" db="EMBL/GenBank/DDBJ databases">
        <title>Genome sequencing of Moraxellaceae gen. HYN0046.</title>
        <authorList>
            <person name="Kim M."/>
            <person name="Yi H."/>
        </authorList>
    </citation>
    <scope>NUCLEOTIDE SEQUENCE [LARGE SCALE GENOMIC DNA]</scope>
    <source>
        <strain evidence="2 3">HYN0046</strain>
    </source>
</reference>
<dbReference type="Gene3D" id="1.10.287.1080">
    <property type="entry name" value="MazG-like"/>
    <property type="match status" value="2"/>
</dbReference>
<gene>
    <name evidence="2" type="ORF">HYN46_12055</name>
</gene>
<dbReference type="InterPro" id="IPR011551">
    <property type="entry name" value="NTP_PyrPHydrolase_MazG"/>
</dbReference>
<name>A0A345P899_9GAMM</name>
<feature type="domain" description="NTP pyrophosphohydrolase MazG-like" evidence="1">
    <location>
        <begin position="38"/>
        <end position="110"/>
    </location>
</feature>
<dbReference type="FunFam" id="1.10.287.1080:FF:000001">
    <property type="entry name" value="Nucleoside triphosphate pyrophosphohydrolase"/>
    <property type="match status" value="1"/>
</dbReference>
<dbReference type="KEGG" id="mbah:HYN46_12055"/>
<organism evidence="2 3">
    <name type="scientific">Aquirhabdus parva</name>
    <dbReference type="NCBI Taxonomy" id="2283318"/>
    <lineage>
        <taxon>Bacteria</taxon>
        <taxon>Pseudomonadati</taxon>
        <taxon>Pseudomonadota</taxon>
        <taxon>Gammaproteobacteria</taxon>
        <taxon>Moraxellales</taxon>
        <taxon>Moraxellaceae</taxon>
        <taxon>Aquirhabdus</taxon>
    </lineage>
</organism>
<dbReference type="NCBIfam" id="TIGR00444">
    <property type="entry name" value="mazG"/>
    <property type="match status" value="1"/>
</dbReference>
<dbReference type="CDD" id="cd11529">
    <property type="entry name" value="NTP-PPase_MazG_Cterm"/>
    <property type="match status" value="1"/>
</dbReference>
<dbReference type="GO" id="GO:0046052">
    <property type="term" value="P:UTP catabolic process"/>
    <property type="evidence" value="ECO:0007669"/>
    <property type="project" value="TreeGrafter"/>
</dbReference>
<dbReference type="Proteomes" id="UP000253940">
    <property type="component" value="Chromosome"/>
</dbReference>
<dbReference type="GO" id="GO:0006950">
    <property type="term" value="P:response to stress"/>
    <property type="evidence" value="ECO:0007669"/>
    <property type="project" value="UniProtKB-ARBA"/>
</dbReference>
<protein>
    <submittedName>
        <fullName evidence="2">Nucleoside triphosphate pyrophosphohydrolase</fullName>
    </submittedName>
</protein>
<evidence type="ECO:0000313" key="2">
    <source>
        <dbReference type="EMBL" id="AXI03508.1"/>
    </source>
</evidence>
<dbReference type="GO" id="GO:0046061">
    <property type="term" value="P:dATP catabolic process"/>
    <property type="evidence" value="ECO:0007669"/>
    <property type="project" value="TreeGrafter"/>
</dbReference>
<dbReference type="NCBIfam" id="NF007113">
    <property type="entry name" value="PRK09562.1"/>
    <property type="match status" value="1"/>
</dbReference>
<dbReference type="InterPro" id="IPR048011">
    <property type="entry name" value="NTP-PPase_MazG-like_C"/>
</dbReference>
<dbReference type="GO" id="GO:0006203">
    <property type="term" value="P:dGTP catabolic process"/>
    <property type="evidence" value="ECO:0007669"/>
    <property type="project" value="TreeGrafter"/>
</dbReference>
<dbReference type="InterPro" id="IPR004518">
    <property type="entry name" value="MazG-like_dom"/>
</dbReference>
<dbReference type="AlphaFoldDB" id="A0A345P899"/>
<keyword evidence="2" id="KW-0378">Hydrolase</keyword>
<feature type="domain" description="NTP pyrophosphohydrolase MazG-like" evidence="1">
    <location>
        <begin position="178"/>
        <end position="235"/>
    </location>
</feature>
<dbReference type="PANTHER" id="PTHR30522">
    <property type="entry name" value="NUCLEOSIDE TRIPHOSPHATE PYROPHOSPHOHYDROLASE"/>
    <property type="match status" value="1"/>
</dbReference>